<reference evidence="7 8" key="1">
    <citation type="submission" date="2017-03" db="EMBL/GenBank/DDBJ databases">
        <title>Genomic insights into Mycobacterium simiae human colonization.</title>
        <authorList>
            <person name="Steffani J.L."/>
            <person name="Brunck M.E."/>
            <person name="Cruz E."/>
            <person name="Montiel R."/>
            <person name="Barona F."/>
        </authorList>
    </citation>
    <scope>NUCLEOTIDE SEQUENCE [LARGE SCALE GENOMIC DNA]</scope>
    <source>
        <strain evidence="7 8">MsiGto</strain>
    </source>
</reference>
<dbReference type="PROSITE" id="PS50075">
    <property type="entry name" value="CARRIER"/>
    <property type="match status" value="1"/>
</dbReference>
<protein>
    <recommendedName>
        <fullName evidence="5">Carboxylic acid reductase</fullName>
        <shortName evidence="5">CAR</shortName>
        <ecNumber evidence="5">1.2.1.-</ecNumber>
    </recommendedName>
    <alternativeName>
        <fullName evidence="5">ATP/NADPH-dependent carboxylic acid reductase</fullName>
    </alternativeName>
</protein>
<feature type="binding site" evidence="5">
    <location>
        <position position="487"/>
    </location>
    <ligand>
        <name>AMP</name>
        <dbReference type="ChEBI" id="CHEBI:456215"/>
    </ligand>
</feature>
<name>A0A1X0YC10_MYCSI</name>
<feature type="binding site" evidence="5">
    <location>
        <position position="807"/>
    </location>
    <ligand>
        <name>NADP(+)</name>
        <dbReference type="ChEBI" id="CHEBI:58349"/>
    </ligand>
</feature>
<feature type="binding site" evidence="5">
    <location>
        <begin position="499"/>
        <end position="502"/>
    </location>
    <ligand>
        <name>AMP</name>
        <dbReference type="ChEBI" id="CHEBI:456215"/>
    </ligand>
</feature>
<comment type="cofactor">
    <cofactor evidence="5">
        <name>pantetheine 4'-phosphate</name>
        <dbReference type="ChEBI" id="CHEBI:47942"/>
    </cofactor>
    <text evidence="5">Binds 1 phosphopantetheine covalently.</text>
</comment>
<dbReference type="GO" id="GO:0031177">
    <property type="term" value="F:phosphopantetheine binding"/>
    <property type="evidence" value="ECO:0007669"/>
    <property type="project" value="UniProtKB-UniRule"/>
</dbReference>
<dbReference type="STRING" id="1784.VC42_09310"/>
<accession>A0A1X0YC10</accession>
<dbReference type="InterPro" id="IPR020845">
    <property type="entry name" value="AMP-binding_CS"/>
</dbReference>
<dbReference type="InterPro" id="IPR009081">
    <property type="entry name" value="PP-bd_ACP"/>
</dbReference>
<dbReference type="InterPro" id="IPR036291">
    <property type="entry name" value="NAD(P)-bd_dom_sf"/>
</dbReference>
<comment type="catalytic activity">
    <reaction evidence="5">
        <text>a carboxylate + ATP + NADPH + H(+) = an aldehyde + AMP + diphosphate + NADP(+)</text>
        <dbReference type="Rhea" id="RHEA:50916"/>
        <dbReference type="ChEBI" id="CHEBI:15378"/>
        <dbReference type="ChEBI" id="CHEBI:17478"/>
        <dbReference type="ChEBI" id="CHEBI:29067"/>
        <dbReference type="ChEBI" id="CHEBI:30616"/>
        <dbReference type="ChEBI" id="CHEBI:33019"/>
        <dbReference type="ChEBI" id="CHEBI:57783"/>
        <dbReference type="ChEBI" id="CHEBI:58349"/>
        <dbReference type="ChEBI" id="CHEBI:456215"/>
    </reaction>
</comment>
<dbReference type="AlphaFoldDB" id="A0A1X0YC10"/>
<dbReference type="InterPro" id="IPR042099">
    <property type="entry name" value="ANL_N_sf"/>
</dbReference>
<dbReference type="InterPro" id="IPR036736">
    <property type="entry name" value="ACP-like_sf"/>
</dbReference>
<dbReference type="InterPro" id="IPR006162">
    <property type="entry name" value="Ppantetheine_attach_site"/>
</dbReference>
<gene>
    <name evidence="5" type="primary">car</name>
    <name evidence="7" type="ORF">B5M45_06995</name>
</gene>
<feature type="binding site" evidence="5">
    <location>
        <position position="817"/>
    </location>
    <ligand>
        <name>NADP(+)</name>
        <dbReference type="ChEBI" id="CHEBI:58349"/>
    </ligand>
</feature>
<comment type="function">
    <text evidence="5">Catalyzes the ATP- and NADPH-dependent reduction of carboxylic acids to the corresponding aldehydes.</text>
</comment>
<feature type="binding site" evidence="5">
    <location>
        <begin position="873"/>
        <end position="875"/>
    </location>
    <ligand>
        <name>NADP(+)</name>
        <dbReference type="ChEBI" id="CHEBI:58349"/>
    </ligand>
</feature>
<dbReference type="GO" id="GO:0005524">
    <property type="term" value="F:ATP binding"/>
    <property type="evidence" value="ECO:0007669"/>
    <property type="project" value="UniProtKB-UniRule"/>
</dbReference>
<dbReference type="SUPFAM" id="SSF56801">
    <property type="entry name" value="Acetyl-CoA synthetase-like"/>
    <property type="match status" value="1"/>
</dbReference>
<evidence type="ECO:0000256" key="1">
    <source>
        <dbReference type="ARBA" id="ARBA00022450"/>
    </source>
</evidence>
<keyword evidence="1 5" id="KW-0596">Phosphopantetheine</keyword>
<dbReference type="EC" id="1.2.1.-" evidence="5"/>
<keyword evidence="5" id="KW-0560">Oxidoreductase</keyword>
<comment type="similarity">
    <text evidence="5">Belongs to the ATP-dependent AMP-binding enzyme family. Carboxylic acid reductase subfamily.</text>
</comment>
<comment type="caution">
    <text evidence="5">Lacks conserved residue(s) required for the propagation of feature annotation.</text>
</comment>
<evidence type="ECO:0000259" key="6">
    <source>
        <dbReference type="PROSITE" id="PS50075"/>
    </source>
</evidence>
<dbReference type="PANTHER" id="PTHR43272:SF33">
    <property type="entry name" value="AMP-BINDING DOMAIN-CONTAINING PROTEIN-RELATED"/>
    <property type="match status" value="1"/>
</dbReference>
<feature type="binding site" evidence="5">
    <location>
        <position position="608"/>
    </location>
    <ligand>
        <name>AMP</name>
        <dbReference type="ChEBI" id="CHEBI:456215"/>
    </ligand>
</feature>
<dbReference type="InterPro" id="IPR013120">
    <property type="entry name" value="FAR_NAD-bd"/>
</dbReference>
<dbReference type="SUPFAM" id="SSF51735">
    <property type="entry name" value="NAD(P)-binding Rossmann-fold domains"/>
    <property type="match status" value="1"/>
</dbReference>
<feature type="binding site" evidence="5">
    <location>
        <begin position="780"/>
        <end position="783"/>
    </location>
    <ligand>
        <name>NADP(+)</name>
        <dbReference type="ChEBI" id="CHEBI:58349"/>
    </ligand>
</feature>
<feature type="binding site" evidence="5">
    <location>
        <position position="949"/>
    </location>
    <ligand>
        <name>NADP(+)</name>
        <dbReference type="ChEBI" id="CHEBI:58349"/>
    </ligand>
</feature>
<feature type="binding site" evidence="5">
    <location>
        <begin position="847"/>
        <end position="848"/>
    </location>
    <ligand>
        <name>NADP(+)</name>
        <dbReference type="ChEBI" id="CHEBI:58349"/>
    </ligand>
</feature>
<dbReference type="GO" id="GO:0050661">
    <property type="term" value="F:NADP binding"/>
    <property type="evidence" value="ECO:0007669"/>
    <property type="project" value="UniProtKB-UniRule"/>
</dbReference>
<dbReference type="SMART" id="SM00823">
    <property type="entry name" value="PKS_PP"/>
    <property type="match status" value="1"/>
</dbReference>
<dbReference type="InterPro" id="IPR010080">
    <property type="entry name" value="Thioester_reductase-like_dom"/>
</dbReference>
<dbReference type="NCBIfam" id="TIGR01746">
    <property type="entry name" value="Thioester-redct"/>
    <property type="match status" value="1"/>
</dbReference>
<dbReference type="PROSITE" id="PS00012">
    <property type="entry name" value="PHOSPHOPANTETHEINE"/>
    <property type="match status" value="1"/>
</dbReference>
<dbReference type="InterPro" id="IPR000873">
    <property type="entry name" value="AMP-dep_synth/lig_dom"/>
</dbReference>
<dbReference type="CDD" id="cd05235">
    <property type="entry name" value="SDR_e1"/>
    <property type="match status" value="1"/>
</dbReference>
<evidence type="ECO:0000256" key="4">
    <source>
        <dbReference type="ARBA" id="ARBA00022840"/>
    </source>
</evidence>
<evidence type="ECO:0000313" key="8">
    <source>
        <dbReference type="Proteomes" id="UP000193040"/>
    </source>
</evidence>
<dbReference type="PROSITE" id="PS00455">
    <property type="entry name" value="AMP_BINDING"/>
    <property type="match status" value="1"/>
</dbReference>
<dbReference type="GO" id="GO:0016620">
    <property type="term" value="F:oxidoreductase activity, acting on the aldehyde or oxo group of donors, NAD or NADP as acceptor"/>
    <property type="evidence" value="ECO:0007669"/>
    <property type="project" value="UniProtKB-UniRule"/>
</dbReference>
<dbReference type="PANTHER" id="PTHR43272">
    <property type="entry name" value="LONG-CHAIN-FATTY-ACID--COA LIGASE"/>
    <property type="match status" value="1"/>
</dbReference>
<keyword evidence="2 5" id="KW-0597">Phosphoprotein</keyword>
<comment type="caution">
    <text evidence="7">The sequence shown here is derived from an EMBL/GenBank/DDBJ whole genome shotgun (WGS) entry which is preliminary data.</text>
</comment>
<feature type="domain" description="Carrier" evidence="6">
    <location>
        <begin position="647"/>
        <end position="722"/>
    </location>
</feature>
<dbReference type="GO" id="GO:0004467">
    <property type="term" value="F:long-chain fatty acid-CoA ligase activity"/>
    <property type="evidence" value="ECO:0007669"/>
    <property type="project" value="TreeGrafter"/>
</dbReference>
<sequence>MLAERQTEKLAHRLAELLANDRQFAAALPRQDVSEAIVRPGCSWVGLMRAVADGYADRPALGQRATEVVSVTEGGDQRLEVLPRFDTVTYRQLWHRVCALAAALAARAVRSGDRVATMGFCSVDYTTIDMAIPLLGAVSVPLHTGAPLHQLQPIVDETEPSVIACSVEHLADGVALALGASALRVIVVFDNHPQFTAHRRAIDAARSRLVSAGSSVVLQTLGEALQQGSELPPPPDPPADGDRLAVIMYTSGSSGSPKGAMQPESLAQSLWTVTAAVLVERGFAIPAITLNYMPMSHTAGRAMLYSTLGAGGTAYFAAQSDMSTILDDLSLVRPTQLNFVPRIWEMLYREYGSALQERGDLAGDKQQILNDLRSRVLGGRYLSALTGSAPISAELAAWVEELLDAHLINALGATESGSVVVDGKVQRPPVTDYKLVDVPELGYFGTDQPYPRGELLIKSRTLFRGYYKRAALTAEVFDDDGFYRTGDIVEELGPDELRYVDRRNNVIKLSQGEFVAISKLEAAYANCELVHQIYVYGNGERPYLLAVVVPTEAALAHYDIHALKSLILRSLQLAARDANLRSYEVPRDIVIESVPFTLDNGLLSGIRKPSRPNLRRHYGDRLEQLYVEHAQAQDTRLRDLREQASSQPIVETVCAAASALVGVPGADPPRSAHFTDLGGDSLSALTLADTLNDIFGVDVPVGVLISPANDLQSVADFIEAQREAGTRRPTFASVHGAGETVVHAHDLTLDKFVDAAMIEGASALTGPHTDVRTVLLTGATGYLGRYLLLEWLQRMDLVGGTVICLVRAKDDSAARTRLDNIFDSGDAHLLSRYRTLAADHLAVIAGDKSDAHFGLTQASWQYLADTVDLIIDPAALVNHMLPYRELFGPNVVGTAELIRLALTTRRKLIAYVSSVGVGTTICSADFTEDADIRTISPTRPVDDTYANGYANSKWAAEVLLREAHDHYELPVRVFRCDMIMAETSYRGQLNVPDMITRLILSIAATGLAPKSFYLPNRDGGRARAHFDGLPVDFVAESISALTANAVEAGKGFETFHVVNPHDDAIGLDEYVDWMIETGCPIERIDDHDQWFARFDSALRNLPEAQRQASLLPLLATYRHPLPATRGSFVPADRFRAAVVDGAFGPAGEIPHVGKPVIEKYLTDLEALGLLNLRRATPGED</sequence>
<dbReference type="NCBIfam" id="NF041592">
    <property type="entry name" value="carboxyl_red"/>
    <property type="match status" value="1"/>
</dbReference>
<keyword evidence="5" id="KW-0521">NADP</keyword>
<feature type="binding site" evidence="5">
    <location>
        <position position="508"/>
    </location>
    <ligand>
        <name>AMP</name>
        <dbReference type="ChEBI" id="CHEBI:456215"/>
    </ligand>
</feature>
<keyword evidence="4 5" id="KW-0067">ATP-binding</keyword>
<dbReference type="HAMAP" id="MF_02247">
    <property type="entry name" value="Carbox_acid_reduct"/>
    <property type="match status" value="1"/>
</dbReference>
<dbReference type="Pfam" id="PF00501">
    <property type="entry name" value="AMP-binding"/>
    <property type="match status" value="1"/>
</dbReference>
<dbReference type="Pfam" id="PF07993">
    <property type="entry name" value="NAD_binding_4"/>
    <property type="match status" value="1"/>
</dbReference>
<comment type="domain">
    <text evidence="5">The N-terminal domain likely catalyzes substrate activation by formation of an initial acyl-AMP intermediate, the central region contains the phosphopantetheine attachment site, and the C-terminal domain catalyzes the reduction by NADPH of the intermediate thioester formed from the attack of the phosphopantetheine thiol at the carbonyl carbon of acyl-AMP.</text>
</comment>
<keyword evidence="3 5" id="KW-0547">Nucleotide-binding</keyword>
<dbReference type="Gene3D" id="3.40.50.720">
    <property type="entry name" value="NAD(P)-binding Rossmann-like Domain"/>
    <property type="match status" value="1"/>
</dbReference>
<proteinExistence type="inferred from homology"/>
<feature type="binding site" evidence="5">
    <location>
        <position position="388"/>
    </location>
    <ligand>
        <name>AMP</name>
        <dbReference type="ChEBI" id="CHEBI:456215"/>
    </ligand>
</feature>
<evidence type="ECO:0000256" key="3">
    <source>
        <dbReference type="ARBA" id="ARBA00022741"/>
    </source>
</evidence>
<organism evidence="7 8">
    <name type="scientific">Mycobacterium simiae</name>
    <name type="common">Mycobacterium habana</name>
    <dbReference type="NCBI Taxonomy" id="1784"/>
    <lineage>
        <taxon>Bacteria</taxon>
        <taxon>Bacillati</taxon>
        <taxon>Actinomycetota</taxon>
        <taxon>Actinomycetes</taxon>
        <taxon>Mycobacteriales</taxon>
        <taxon>Mycobacteriaceae</taxon>
        <taxon>Mycobacterium</taxon>
        <taxon>Mycobacterium simiae complex</taxon>
    </lineage>
</organism>
<evidence type="ECO:0000256" key="2">
    <source>
        <dbReference type="ARBA" id="ARBA00022553"/>
    </source>
</evidence>
<feature type="modified residue" description="O-(pantetheine 4'-phosphoryl)serine" evidence="5">
    <location>
        <position position="681"/>
    </location>
</feature>
<feature type="binding site" evidence="5">
    <location>
        <position position="297"/>
    </location>
    <ligand>
        <name>AMP</name>
        <dbReference type="ChEBI" id="CHEBI:456215"/>
    </ligand>
</feature>
<feature type="binding site" evidence="5">
    <location>
        <position position="953"/>
    </location>
    <ligand>
        <name>NADP(+)</name>
        <dbReference type="ChEBI" id="CHEBI:58349"/>
    </ligand>
</feature>
<dbReference type="Gene3D" id="1.10.1200.10">
    <property type="entry name" value="ACP-like"/>
    <property type="match status" value="1"/>
</dbReference>
<dbReference type="GO" id="GO:0016020">
    <property type="term" value="C:membrane"/>
    <property type="evidence" value="ECO:0007669"/>
    <property type="project" value="TreeGrafter"/>
</dbReference>
<dbReference type="Proteomes" id="UP000193040">
    <property type="component" value="Unassembled WGS sequence"/>
</dbReference>
<dbReference type="Gene3D" id="3.40.50.12780">
    <property type="entry name" value="N-terminal domain of ligase-like"/>
    <property type="match status" value="1"/>
</dbReference>
<evidence type="ECO:0000313" key="7">
    <source>
        <dbReference type="EMBL" id="ORJ62760.1"/>
    </source>
</evidence>
<feature type="binding site" evidence="5">
    <location>
        <position position="414"/>
    </location>
    <ligand>
        <name>AMP</name>
        <dbReference type="ChEBI" id="CHEBI:456215"/>
    </ligand>
</feature>
<dbReference type="Pfam" id="PF00550">
    <property type="entry name" value="PP-binding"/>
    <property type="match status" value="1"/>
</dbReference>
<feature type="binding site" evidence="5">
    <location>
        <position position="913"/>
    </location>
    <ligand>
        <name>NADP(+)</name>
        <dbReference type="ChEBI" id="CHEBI:58349"/>
    </ligand>
</feature>
<keyword evidence="8" id="KW-1185">Reference proteome</keyword>
<dbReference type="InterPro" id="IPR046407">
    <property type="entry name" value="CAR"/>
</dbReference>
<dbReference type="InterPro" id="IPR020806">
    <property type="entry name" value="PKS_PP-bd"/>
</dbReference>
<dbReference type="SUPFAM" id="SSF47336">
    <property type="entry name" value="ACP-like"/>
    <property type="match status" value="1"/>
</dbReference>
<dbReference type="EMBL" id="MZZM01000012">
    <property type="protein sequence ID" value="ORJ62760.1"/>
    <property type="molecule type" value="Genomic_DNA"/>
</dbReference>
<evidence type="ECO:0000256" key="5">
    <source>
        <dbReference type="HAMAP-Rule" id="MF_02247"/>
    </source>
</evidence>
<dbReference type="RefSeq" id="WP_084949270.1">
    <property type="nucleotide sequence ID" value="NZ_MZZM01000012.1"/>
</dbReference>